<evidence type="ECO:0000313" key="3">
    <source>
        <dbReference type="Proteomes" id="UP000696280"/>
    </source>
</evidence>
<evidence type="ECO:0008006" key="4">
    <source>
        <dbReference type="Google" id="ProtNLM"/>
    </source>
</evidence>
<evidence type="ECO:0000313" key="2">
    <source>
        <dbReference type="EMBL" id="CAG8950531.1"/>
    </source>
</evidence>
<comment type="caution">
    <text evidence="2">The sequence shown here is derived from an EMBL/GenBank/DDBJ whole genome shotgun (WGS) entry which is preliminary data.</text>
</comment>
<sequence>MQFSKIFVFAMAAMGVTACVDRDSQPNGTCQGTQNAFRLLTRWECSAADLTDKTSAVLTGSAMTMVETRELCDVRLGGGLARFEDTVRVQSVSRPDLGDL</sequence>
<evidence type="ECO:0000256" key="1">
    <source>
        <dbReference type="SAM" id="SignalP"/>
    </source>
</evidence>
<keyword evidence="3" id="KW-1185">Reference proteome</keyword>
<dbReference type="EMBL" id="CAJVRL010000038">
    <property type="protein sequence ID" value="CAG8950531.1"/>
    <property type="molecule type" value="Genomic_DNA"/>
</dbReference>
<organism evidence="2 3">
    <name type="scientific">Hymenoscyphus fraxineus</name>
    <dbReference type="NCBI Taxonomy" id="746836"/>
    <lineage>
        <taxon>Eukaryota</taxon>
        <taxon>Fungi</taxon>
        <taxon>Dikarya</taxon>
        <taxon>Ascomycota</taxon>
        <taxon>Pezizomycotina</taxon>
        <taxon>Leotiomycetes</taxon>
        <taxon>Helotiales</taxon>
        <taxon>Helotiaceae</taxon>
        <taxon>Hymenoscyphus</taxon>
    </lineage>
</organism>
<protein>
    <recommendedName>
        <fullName evidence="4">Lipoprotein</fullName>
    </recommendedName>
</protein>
<proteinExistence type="predicted"/>
<feature type="signal peptide" evidence="1">
    <location>
        <begin position="1"/>
        <end position="18"/>
    </location>
</feature>
<dbReference type="PROSITE" id="PS51257">
    <property type="entry name" value="PROKAR_LIPOPROTEIN"/>
    <property type="match status" value="1"/>
</dbReference>
<dbReference type="AlphaFoldDB" id="A0A9N9KNS5"/>
<accession>A0A9N9KNS5</accession>
<feature type="chain" id="PRO_5040506602" description="Lipoprotein" evidence="1">
    <location>
        <begin position="19"/>
        <end position="100"/>
    </location>
</feature>
<dbReference type="Proteomes" id="UP000696280">
    <property type="component" value="Unassembled WGS sequence"/>
</dbReference>
<name>A0A9N9KNS5_9HELO</name>
<keyword evidence="1" id="KW-0732">Signal</keyword>
<gene>
    <name evidence="2" type="ORF">HYFRA_00002738</name>
</gene>
<reference evidence="2" key="1">
    <citation type="submission" date="2021-07" db="EMBL/GenBank/DDBJ databases">
        <authorList>
            <person name="Durling M."/>
        </authorList>
    </citation>
    <scope>NUCLEOTIDE SEQUENCE</scope>
</reference>